<keyword evidence="6" id="KW-0443">Lipid metabolism</keyword>
<dbReference type="PANTHER" id="PTHR43856">
    <property type="entry name" value="CARDIOLIPIN HYDROLASE"/>
    <property type="match status" value="1"/>
</dbReference>
<dbReference type="PROSITE" id="PS50035">
    <property type="entry name" value="PLD"/>
    <property type="match status" value="2"/>
</dbReference>
<evidence type="ECO:0000313" key="9">
    <source>
        <dbReference type="Proteomes" id="UP000234857"/>
    </source>
</evidence>
<gene>
    <name evidence="8" type="ORF">C0601_11970</name>
</gene>
<evidence type="ECO:0000256" key="4">
    <source>
        <dbReference type="ARBA" id="ARBA00022801"/>
    </source>
</evidence>
<evidence type="ECO:0000259" key="7">
    <source>
        <dbReference type="PROSITE" id="PS50035"/>
    </source>
</evidence>
<dbReference type="GO" id="GO:0016042">
    <property type="term" value="P:lipid catabolic process"/>
    <property type="evidence" value="ECO:0007669"/>
    <property type="project" value="UniProtKB-KW"/>
</dbReference>
<evidence type="ECO:0000256" key="5">
    <source>
        <dbReference type="ARBA" id="ARBA00022963"/>
    </source>
</evidence>
<organism evidence="8 9">
    <name type="scientific">Muiribacterium halophilum</name>
    <dbReference type="NCBI Taxonomy" id="2053465"/>
    <lineage>
        <taxon>Bacteria</taxon>
        <taxon>Candidatus Muiribacteriota</taxon>
        <taxon>Candidatus Muiribacteriia</taxon>
        <taxon>Candidatus Muiribacteriales</taxon>
        <taxon>Candidatus Muiribacteriaceae</taxon>
        <taxon>Candidatus Muiribacterium</taxon>
    </lineage>
</organism>
<sequence length="551" mass="62398">MKKILLVLVILTTIIFTSANKIEVYFNAPPQSAGIDVKLIELLDKAEFAIDAHFYQISNMDIVDAFVRAANRIGAKNVRLVTEEHYFEMDKYTDVFKPLSDAGITIVTDTAGDGIDRGQCHNKFCVIDDKYVWMGSYNITENGTYKNNNNALKFESPVMANIFRQEFKQEFYEKKFSIKKTAHDHPEVWLGGTKIKTYFSPKQNAKAAILNEINNADESIYFAIFTFTDNDIKQAIINKMRQGVKVYGVFDSFQAHSTYSAYNDMKDIGAKVKKDTNKGLLHHKFMVIDPDTNSDPTVITGSYNWTSAAGKVNDESTVVIKDNNEIAMKYYYEVAKLYGDGFDEEGGGVVIPDDDIKRPKLIISEVCFNDPNGDWIEIYCIDDQNNGNGFDIGGYYLEDDGLIKLFKDGTIVKTGDFIIVAEGWWQDDTDAGYDKKLYTFVDKIGLVSTDEQVILKEKGSGVILDAVCWSDHDGSFSPGEEEDLRDIYWAKQWNSPNERECVDSSCVPPGNITIVRKYKSGDFFSNTYEFYDTNSLNDWFISDEPTPGKLR</sequence>
<accession>A0A2N5ZAV8</accession>
<comment type="similarity">
    <text evidence="2">Belongs to the phospholipase D family.</text>
</comment>
<dbReference type="GO" id="GO:0016891">
    <property type="term" value="F:RNA endonuclease activity producing 5'-phosphomonoesters, hydrolytic mechanism"/>
    <property type="evidence" value="ECO:0007669"/>
    <property type="project" value="TreeGrafter"/>
</dbReference>
<dbReference type="Pfam" id="PF13091">
    <property type="entry name" value="PLDc_2"/>
    <property type="match status" value="2"/>
</dbReference>
<dbReference type="SUPFAM" id="SSF56024">
    <property type="entry name" value="Phospholipase D/nuclease"/>
    <property type="match status" value="2"/>
</dbReference>
<dbReference type="Gene3D" id="3.30.870.10">
    <property type="entry name" value="Endonuclease Chain A"/>
    <property type="match status" value="2"/>
</dbReference>
<comment type="catalytic activity">
    <reaction evidence="1">
        <text>a 1,2-diacyl-sn-glycero-3-phosphocholine + H2O = a 1,2-diacyl-sn-glycero-3-phosphate + choline + H(+)</text>
        <dbReference type="Rhea" id="RHEA:14445"/>
        <dbReference type="ChEBI" id="CHEBI:15354"/>
        <dbReference type="ChEBI" id="CHEBI:15377"/>
        <dbReference type="ChEBI" id="CHEBI:15378"/>
        <dbReference type="ChEBI" id="CHEBI:57643"/>
        <dbReference type="ChEBI" id="CHEBI:58608"/>
        <dbReference type="EC" id="3.1.4.4"/>
    </reaction>
</comment>
<proteinExistence type="inferred from homology"/>
<dbReference type="InterPro" id="IPR025202">
    <property type="entry name" value="PLD-like_dom"/>
</dbReference>
<dbReference type="GO" id="GO:0004630">
    <property type="term" value="F:phospholipase D activity"/>
    <property type="evidence" value="ECO:0007669"/>
    <property type="project" value="UniProtKB-EC"/>
</dbReference>
<evidence type="ECO:0000256" key="2">
    <source>
        <dbReference type="ARBA" id="ARBA00008664"/>
    </source>
</evidence>
<dbReference type="InterPro" id="IPR001736">
    <property type="entry name" value="PLipase_D/transphosphatidylase"/>
</dbReference>
<evidence type="ECO:0000256" key="1">
    <source>
        <dbReference type="ARBA" id="ARBA00000798"/>
    </source>
</evidence>
<dbReference type="EMBL" id="PKTG01000129">
    <property type="protein sequence ID" value="PLX15798.1"/>
    <property type="molecule type" value="Genomic_DNA"/>
</dbReference>
<name>A0A2N5ZAV8_MUIH1</name>
<evidence type="ECO:0000313" key="8">
    <source>
        <dbReference type="EMBL" id="PLX15798.1"/>
    </source>
</evidence>
<dbReference type="InterPro" id="IPR051406">
    <property type="entry name" value="PLD_domain"/>
</dbReference>
<evidence type="ECO:0000256" key="6">
    <source>
        <dbReference type="ARBA" id="ARBA00023098"/>
    </source>
</evidence>
<dbReference type="EC" id="3.1.4.4" evidence="3"/>
<keyword evidence="4" id="KW-0378">Hydrolase</keyword>
<dbReference type="PANTHER" id="PTHR43856:SF1">
    <property type="entry name" value="MITOCHONDRIAL CARDIOLIPIN HYDROLASE"/>
    <property type="match status" value="1"/>
</dbReference>
<reference evidence="8 9" key="1">
    <citation type="submission" date="2017-11" db="EMBL/GenBank/DDBJ databases">
        <title>Genome-resolved metagenomics identifies genetic mobility, metabolic interactions, and unexpected diversity in perchlorate-reducing communities.</title>
        <authorList>
            <person name="Barnum T.P."/>
            <person name="Figueroa I.A."/>
            <person name="Carlstrom C.I."/>
            <person name="Lucas L.N."/>
            <person name="Engelbrektson A.L."/>
            <person name="Coates J.D."/>
        </authorList>
    </citation>
    <scope>NUCLEOTIDE SEQUENCE [LARGE SCALE GENOMIC DNA]</scope>
    <source>
        <strain evidence="8">BM706</strain>
    </source>
</reference>
<evidence type="ECO:0000256" key="3">
    <source>
        <dbReference type="ARBA" id="ARBA00012027"/>
    </source>
</evidence>
<keyword evidence="5" id="KW-0442">Lipid degradation</keyword>
<dbReference type="SMART" id="SM00155">
    <property type="entry name" value="PLDc"/>
    <property type="match status" value="2"/>
</dbReference>
<dbReference type="GO" id="GO:0006793">
    <property type="term" value="P:phosphorus metabolic process"/>
    <property type="evidence" value="ECO:0007669"/>
    <property type="project" value="UniProtKB-ARBA"/>
</dbReference>
<dbReference type="Proteomes" id="UP000234857">
    <property type="component" value="Unassembled WGS sequence"/>
</dbReference>
<comment type="caution">
    <text evidence="8">The sequence shown here is derived from an EMBL/GenBank/DDBJ whole genome shotgun (WGS) entry which is preliminary data.</text>
</comment>
<dbReference type="AlphaFoldDB" id="A0A2N5ZAV8"/>
<feature type="domain" description="PLD phosphodiesterase" evidence="7">
    <location>
        <begin position="277"/>
        <end position="309"/>
    </location>
</feature>
<protein>
    <recommendedName>
        <fullName evidence="3">phospholipase D</fullName>
        <ecNumber evidence="3">3.1.4.4</ecNumber>
    </recommendedName>
</protein>
<feature type="domain" description="PLD phosphodiesterase" evidence="7">
    <location>
        <begin position="116"/>
        <end position="143"/>
    </location>
</feature>